<dbReference type="InterPro" id="IPR050863">
    <property type="entry name" value="CenT-Element_Derived"/>
</dbReference>
<dbReference type="GO" id="GO:0003677">
    <property type="term" value="F:DNA binding"/>
    <property type="evidence" value="ECO:0007669"/>
    <property type="project" value="UniProtKB-KW"/>
</dbReference>
<name>A0A8X7MV38_9BASI</name>
<sequence length="563" mass="63523">MPSKYEEEEERVACALEEALAADQPDFSALARKWKVNRLRISRRYRGKNSRSTRLPTNRKLNDDQESALLRYIGILDDLELSARPELIISSANQLLSAAHQGSDAPPVVGEKWLSNFVKRHAELHTAKQKSRELTRMTQDRTTLSRFFKKLKTTIETQGIQPCDIWNVDEVGFRVGIGGKQWILTLNPTKEAHLASETCRDSVTCIEAVSAAGDHIAPMIILSAAQHSESWVQNDLPGDTLFAVSPNGYTDDILALQWIKHFDARTKHMAKGDKRLLVFDGHGSHCTKQFLDYCEKHAIIPFSLPPHSSHILQPLDVSVFQPMKHWHREAIDIATRTGCTNFNKIEFLAALNSIRSKTMKVNTIKSGFRLTGIHPFNPDMVLVKFPETTEDLPVTLPSSPHSPSDVPTTPKTVRTLSRVVHDIEERHGTDLSPTVLKCIRGGLIQAQTGSLAVSAMRFQTAAQKERNKRTERQRKVTQSGGVLYAEEAREIAEEKLAKEEMEEARRVWVKVRTAIMKRKADGWGKVYVQMRKDVKRRRRMASVESPDSADEDLLEEDVFPSAS</sequence>
<dbReference type="InterPro" id="IPR006600">
    <property type="entry name" value="HTH_CenpB_DNA-bd_dom"/>
</dbReference>
<dbReference type="Pfam" id="PF03184">
    <property type="entry name" value="DDE_1"/>
    <property type="match status" value="1"/>
</dbReference>
<evidence type="ECO:0000313" key="5">
    <source>
        <dbReference type="Proteomes" id="UP000077684"/>
    </source>
</evidence>
<evidence type="ECO:0000259" key="3">
    <source>
        <dbReference type="PROSITE" id="PS51253"/>
    </source>
</evidence>
<dbReference type="PROSITE" id="PS51253">
    <property type="entry name" value="HTH_CENPB"/>
    <property type="match status" value="1"/>
</dbReference>
<keyword evidence="1" id="KW-0238">DNA-binding</keyword>
<protein>
    <recommendedName>
        <fullName evidence="3">HTH CENPB-type domain-containing protein</fullName>
    </recommendedName>
</protein>
<dbReference type="Pfam" id="PF03221">
    <property type="entry name" value="HTH_Tnp_Tc5"/>
    <property type="match status" value="1"/>
</dbReference>
<dbReference type="InterPro" id="IPR004875">
    <property type="entry name" value="DDE_SF_endonuclease_dom"/>
</dbReference>
<dbReference type="AlphaFoldDB" id="A0A8X7MV38"/>
<feature type="domain" description="HTH CENPB-type" evidence="3">
    <location>
        <begin position="53"/>
        <end position="127"/>
    </location>
</feature>
<dbReference type="PANTHER" id="PTHR19303:SF74">
    <property type="entry name" value="POGO TRANSPOSABLE ELEMENT WITH KRAB DOMAIN"/>
    <property type="match status" value="1"/>
</dbReference>
<proteinExistence type="predicted"/>
<accession>A0A8X7MV38</accession>
<dbReference type="GO" id="GO:0005634">
    <property type="term" value="C:nucleus"/>
    <property type="evidence" value="ECO:0007669"/>
    <property type="project" value="TreeGrafter"/>
</dbReference>
<feature type="compositionally biased region" description="Acidic residues" evidence="2">
    <location>
        <begin position="547"/>
        <end position="563"/>
    </location>
</feature>
<dbReference type="PANTHER" id="PTHR19303">
    <property type="entry name" value="TRANSPOSON"/>
    <property type="match status" value="1"/>
</dbReference>
<gene>
    <name evidence="4" type="ORF">A4X06_0g3242</name>
</gene>
<evidence type="ECO:0000256" key="2">
    <source>
        <dbReference type="SAM" id="MobiDB-lite"/>
    </source>
</evidence>
<dbReference type="Proteomes" id="UP000077684">
    <property type="component" value="Unassembled WGS sequence"/>
</dbReference>
<comment type="caution">
    <text evidence="4">The sequence shown here is derived from an EMBL/GenBank/DDBJ whole genome shotgun (WGS) entry which is preliminary data.</text>
</comment>
<reference evidence="4" key="2">
    <citation type="journal article" date="2019" name="IMA Fungus">
        <title>Genome sequencing and comparison of five Tilletia species to identify candidate genes for the detection of regulated species infecting wheat.</title>
        <authorList>
            <person name="Nguyen H.D.T."/>
            <person name="Sultana T."/>
            <person name="Kesanakurti P."/>
            <person name="Hambleton S."/>
        </authorList>
    </citation>
    <scope>NUCLEOTIDE SEQUENCE</scope>
    <source>
        <strain evidence="4">DAOMC 236426</strain>
    </source>
</reference>
<organism evidence="4 5">
    <name type="scientific">Tilletia controversa</name>
    <name type="common">dwarf bunt fungus</name>
    <dbReference type="NCBI Taxonomy" id="13291"/>
    <lineage>
        <taxon>Eukaryota</taxon>
        <taxon>Fungi</taxon>
        <taxon>Dikarya</taxon>
        <taxon>Basidiomycota</taxon>
        <taxon>Ustilaginomycotina</taxon>
        <taxon>Exobasidiomycetes</taxon>
        <taxon>Tilletiales</taxon>
        <taxon>Tilletiaceae</taxon>
        <taxon>Tilletia</taxon>
    </lineage>
</organism>
<reference evidence="4" key="1">
    <citation type="submission" date="2016-04" db="EMBL/GenBank/DDBJ databases">
        <authorList>
            <person name="Nguyen H.D."/>
            <person name="Samba Siva P."/>
            <person name="Cullis J."/>
            <person name="Levesque C.A."/>
            <person name="Hambleton S."/>
        </authorList>
    </citation>
    <scope>NUCLEOTIDE SEQUENCE</scope>
    <source>
        <strain evidence="4">DAOMC 236426</strain>
    </source>
</reference>
<evidence type="ECO:0000256" key="1">
    <source>
        <dbReference type="ARBA" id="ARBA00023125"/>
    </source>
</evidence>
<keyword evidence="5" id="KW-1185">Reference proteome</keyword>
<evidence type="ECO:0000313" key="4">
    <source>
        <dbReference type="EMBL" id="KAE8249411.1"/>
    </source>
</evidence>
<dbReference type="EMBL" id="LWDE02000285">
    <property type="protein sequence ID" value="KAE8249411.1"/>
    <property type="molecule type" value="Genomic_DNA"/>
</dbReference>
<feature type="region of interest" description="Disordered" evidence="2">
    <location>
        <begin position="537"/>
        <end position="563"/>
    </location>
</feature>